<keyword evidence="2" id="KW-1133">Transmembrane helix</keyword>
<organism evidence="3 4">
    <name type="scientific">Gordonia soli NBRC 108243</name>
    <dbReference type="NCBI Taxonomy" id="1223545"/>
    <lineage>
        <taxon>Bacteria</taxon>
        <taxon>Bacillati</taxon>
        <taxon>Actinomycetota</taxon>
        <taxon>Actinomycetes</taxon>
        <taxon>Mycobacteriales</taxon>
        <taxon>Gordoniaceae</taxon>
        <taxon>Gordonia</taxon>
    </lineage>
</organism>
<protein>
    <recommendedName>
        <fullName evidence="5">PepSY domain-containing protein</fullName>
    </recommendedName>
</protein>
<dbReference type="PANTHER" id="PTHR34219:SF1">
    <property type="entry name" value="PEPSY DOMAIN-CONTAINING PROTEIN"/>
    <property type="match status" value="1"/>
</dbReference>
<gene>
    <name evidence="3" type="ORF">GS4_35_00380</name>
</gene>
<feature type="region of interest" description="Disordered" evidence="1">
    <location>
        <begin position="276"/>
        <end position="303"/>
    </location>
</feature>
<evidence type="ECO:0000313" key="4">
    <source>
        <dbReference type="Proteomes" id="UP000011666"/>
    </source>
</evidence>
<dbReference type="AlphaFoldDB" id="M0QRW8"/>
<feature type="transmembrane region" description="Helical" evidence="2">
    <location>
        <begin position="38"/>
        <end position="63"/>
    </location>
</feature>
<feature type="transmembrane region" description="Helical" evidence="2">
    <location>
        <begin position="468"/>
        <end position="486"/>
    </location>
</feature>
<sequence length="492" mass="52366">MSLTQEPPIPPPTTAADSSPPTPSRPTRLGWQPLLRRLHFYAGILVAPFLVVAVVSGGLYAIAPTLEKLVYRAELHTDSYTTGPERPLSDQVRVAMATRPDLTVSAVRPAAEPGDTTRVLFDDPSLGPSERRAVFIDPVTTRPTGELVSYGGSGSLPMRTWISQLHRHLHLGEPGRIYSEMAASWLWVIALAGLAMWISRYRRRRSGGDARLATVNRKATGRARNLNWHGAVGVWIVVGLVFLSATGLTWSKYAGENIGELRQALSWTTPSVDTALGAAAPASDDGHSGHAGHGGSASAASDPDVIDTNVGRLDAVVAAARGIGVTDAAEVSIPADAETAFTVSETGEPFQFSANTVAVNGATGAVTGTSWFADWPLPAKLTDWGISLHMGLLFGLVNQIVLLLIAIGLLVLIVRGYVMWWQRRPRRGGRPVGRPPLRGALRHLPIPTVIAVVVVAGLIGWFVPLLGISLLGFLVVDAAIGASTRWRGARTP</sequence>
<keyword evidence="4" id="KW-1185">Reference proteome</keyword>
<feature type="transmembrane region" description="Helical" evidence="2">
    <location>
        <begin position="400"/>
        <end position="420"/>
    </location>
</feature>
<evidence type="ECO:0000256" key="2">
    <source>
        <dbReference type="SAM" id="Phobius"/>
    </source>
</evidence>
<reference evidence="3 4" key="1">
    <citation type="submission" date="2013-01" db="EMBL/GenBank/DDBJ databases">
        <title>Whole genome shotgun sequence of Gordonia soli NBRC 108243.</title>
        <authorList>
            <person name="Isaki-Nakamura S."/>
            <person name="Hosoyama A."/>
            <person name="Tsuchikane K."/>
            <person name="Ando Y."/>
            <person name="Baba S."/>
            <person name="Ohji S."/>
            <person name="Hamada M."/>
            <person name="Tamura T."/>
            <person name="Yamazoe A."/>
            <person name="Yamazaki S."/>
            <person name="Fujita N."/>
        </authorList>
    </citation>
    <scope>NUCLEOTIDE SEQUENCE [LARGE SCALE GENOMIC DNA]</scope>
    <source>
        <strain evidence="3 4">NBRC 108243</strain>
    </source>
</reference>
<comment type="caution">
    <text evidence="3">The sequence shown here is derived from an EMBL/GenBank/DDBJ whole genome shotgun (WGS) entry which is preliminary data.</text>
</comment>
<feature type="transmembrane region" description="Helical" evidence="2">
    <location>
        <begin position="441"/>
        <end position="462"/>
    </location>
</feature>
<evidence type="ECO:0000256" key="1">
    <source>
        <dbReference type="SAM" id="MobiDB-lite"/>
    </source>
</evidence>
<evidence type="ECO:0000313" key="3">
    <source>
        <dbReference type="EMBL" id="GAC70462.1"/>
    </source>
</evidence>
<dbReference type="Proteomes" id="UP000011666">
    <property type="component" value="Unassembled WGS sequence"/>
</dbReference>
<feature type="transmembrane region" description="Helical" evidence="2">
    <location>
        <begin position="226"/>
        <end position="245"/>
    </location>
</feature>
<accession>M0QRW8</accession>
<evidence type="ECO:0008006" key="5">
    <source>
        <dbReference type="Google" id="ProtNLM"/>
    </source>
</evidence>
<dbReference type="PANTHER" id="PTHR34219">
    <property type="entry name" value="IRON-REGULATED INNER MEMBRANE PROTEIN-RELATED"/>
    <property type="match status" value="1"/>
</dbReference>
<keyword evidence="2" id="KW-0472">Membrane</keyword>
<feature type="transmembrane region" description="Helical" evidence="2">
    <location>
        <begin position="177"/>
        <end position="198"/>
    </location>
</feature>
<dbReference type="Pfam" id="PF03929">
    <property type="entry name" value="PepSY_TM"/>
    <property type="match status" value="1"/>
</dbReference>
<keyword evidence="2" id="KW-0812">Transmembrane</keyword>
<name>M0QRW8_9ACTN</name>
<dbReference type="InterPro" id="IPR005625">
    <property type="entry name" value="PepSY-ass_TM"/>
</dbReference>
<dbReference type="eggNOG" id="COG3182">
    <property type="taxonomic scope" value="Bacteria"/>
</dbReference>
<dbReference type="EMBL" id="BANX01000035">
    <property type="protein sequence ID" value="GAC70462.1"/>
    <property type="molecule type" value="Genomic_DNA"/>
</dbReference>
<feature type="region of interest" description="Disordered" evidence="1">
    <location>
        <begin position="1"/>
        <end position="28"/>
    </location>
</feature>
<dbReference type="STRING" id="1223545.GS4_35_00380"/>
<proteinExistence type="predicted"/>